<accession>A0A409W733</accession>
<evidence type="ECO:0000256" key="1">
    <source>
        <dbReference type="SAM" id="MobiDB-lite"/>
    </source>
</evidence>
<proteinExistence type="predicted"/>
<reference evidence="3 4" key="1">
    <citation type="journal article" date="2018" name="Evol. Lett.">
        <title>Horizontal gene cluster transfer increased hallucinogenic mushroom diversity.</title>
        <authorList>
            <person name="Reynolds H.T."/>
            <person name="Vijayakumar V."/>
            <person name="Gluck-Thaler E."/>
            <person name="Korotkin H.B."/>
            <person name="Matheny P.B."/>
            <person name="Slot J.C."/>
        </authorList>
    </citation>
    <scope>NUCLEOTIDE SEQUENCE [LARGE SCALE GENOMIC DNA]</scope>
    <source>
        <strain evidence="3 4">2629</strain>
    </source>
</reference>
<keyword evidence="2" id="KW-0812">Transmembrane</keyword>
<dbReference type="OrthoDB" id="3265734at2759"/>
<dbReference type="Proteomes" id="UP000284842">
    <property type="component" value="Unassembled WGS sequence"/>
</dbReference>
<keyword evidence="2" id="KW-1133">Transmembrane helix</keyword>
<keyword evidence="2" id="KW-0472">Membrane</keyword>
<evidence type="ECO:0000313" key="4">
    <source>
        <dbReference type="Proteomes" id="UP000284842"/>
    </source>
</evidence>
<gene>
    <name evidence="3" type="ORF">CVT24_000568</name>
</gene>
<feature type="compositionally biased region" description="Basic and acidic residues" evidence="1">
    <location>
        <begin position="208"/>
        <end position="225"/>
    </location>
</feature>
<organism evidence="3 4">
    <name type="scientific">Panaeolus cyanescens</name>
    <dbReference type="NCBI Taxonomy" id="181874"/>
    <lineage>
        <taxon>Eukaryota</taxon>
        <taxon>Fungi</taxon>
        <taxon>Dikarya</taxon>
        <taxon>Basidiomycota</taxon>
        <taxon>Agaricomycotina</taxon>
        <taxon>Agaricomycetes</taxon>
        <taxon>Agaricomycetidae</taxon>
        <taxon>Agaricales</taxon>
        <taxon>Agaricineae</taxon>
        <taxon>Galeropsidaceae</taxon>
        <taxon>Panaeolus</taxon>
    </lineage>
</organism>
<evidence type="ECO:0000313" key="3">
    <source>
        <dbReference type="EMBL" id="PPQ74316.1"/>
    </source>
</evidence>
<keyword evidence="4" id="KW-1185">Reference proteome</keyword>
<sequence>MASNTTQIDNYDPRVLYRGSWSRHPNGRAFNQTITLARAINTTATLVFTGNSVAVYGELGPYPPTAVPPVTKYEIDDGDPVIFAPPSPTKTLDRLLFFQSRAYPYDGDSSQTLSSSTIVPINPTITPSASRSSEIPPGTIAGAVLGGIAAGLAIAGIIFFILWRTKKLRFQQQDTSSADDLSSSEYTPFRRSAMLRDSEQAYNNPYEDMGRRESEVTANSRDDPTSRILLSGSGPEASFGLIPPMKMREEFRVVAGQPQGLPTYSR</sequence>
<feature type="transmembrane region" description="Helical" evidence="2">
    <location>
        <begin position="140"/>
        <end position="163"/>
    </location>
</feature>
<dbReference type="AlphaFoldDB" id="A0A409W733"/>
<comment type="caution">
    <text evidence="3">The sequence shown here is derived from an EMBL/GenBank/DDBJ whole genome shotgun (WGS) entry which is preliminary data.</text>
</comment>
<evidence type="ECO:0000256" key="2">
    <source>
        <dbReference type="SAM" id="Phobius"/>
    </source>
</evidence>
<dbReference type="EMBL" id="NHTK01005762">
    <property type="protein sequence ID" value="PPQ74316.1"/>
    <property type="molecule type" value="Genomic_DNA"/>
</dbReference>
<name>A0A409W733_9AGAR</name>
<protein>
    <submittedName>
        <fullName evidence="3">Uncharacterized protein</fullName>
    </submittedName>
</protein>
<feature type="region of interest" description="Disordered" evidence="1">
    <location>
        <begin position="193"/>
        <end position="237"/>
    </location>
</feature>
<dbReference type="InParanoid" id="A0A409W733"/>